<accession>A0A919GIU5</accession>
<dbReference type="Pfam" id="PF00768">
    <property type="entry name" value="Peptidase_S11"/>
    <property type="match status" value="1"/>
</dbReference>
<protein>
    <recommendedName>
        <fullName evidence="4">Peptidase S11 D-alanyl-D-alanine carboxypeptidase A N-terminal domain-containing protein</fullName>
    </recommendedName>
</protein>
<keyword evidence="2" id="KW-0472">Membrane</keyword>
<reference evidence="5" key="2">
    <citation type="submission" date="2020-09" db="EMBL/GenBank/DDBJ databases">
        <authorList>
            <person name="Sun Q."/>
            <person name="Ohkuma M."/>
        </authorList>
    </citation>
    <scope>NUCLEOTIDE SEQUENCE</scope>
    <source>
        <strain evidence="5">JCM 5069</strain>
    </source>
</reference>
<proteinExistence type="predicted"/>
<evidence type="ECO:0000313" key="5">
    <source>
        <dbReference type="EMBL" id="GHH85232.1"/>
    </source>
</evidence>
<evidence type="ECO:0000256" key="1">
    <source>
        <dbReference type="SAM" id="MobiDB-lite"/>
    </source>
</evidence>
<dbReference type="PANTHER" id="PTHR21581:SF33">
    <property type="entry name" value="D-ALANYL-D-ALANINE CARBOXYPEPTIDASE DACB"/>
    <property type="match status" value="1"/>
</dbReference>
<feature type="signal peptide" evidence="3">
    <location>
        <begin position="1"/>
        <end position="16"/>
    </location>
</feature>
<feature type="domain" description="Peptidase S11 D-alanyl-D-alanine carboxypeptidase A N-terminal" evidence="4">
    <location>
        <begin position="58"/>
        <end position="286"/>
    </location>
</feature>
<evidence type="ECO:0000313" key="6">
    <source>
        <dbReference type="Proteomes" id="UP000603708"/>
    </source>
</evidence>
<feature type="region of interest" description="Disordered" evidence="1">
    <location>
        <begin position="18"/>
        <end position="57"/>
    </location>
</feature>
<feature type="chain" id="PRO_5036973379" description="Peptidase S11 D-alanyl-D-alanine carboxypeptidase A N-terminal domain-containing protein" evidence="3">
    <location>
        <begin position="17"/>
        <end position="379"/>
    </location>
</feature>
<name>A0A919GIU5_9ACTN</name>
<evidence type="ECO:0000256" key="2">
    <source>
        <dbReference type="SAM" id="Phobius"/>
    </source>
</evidence>
<dbReference type="AlphaFoldDB" id="A0A919GIU5"/>
<dbReference type="Proteomes" id="UP000603708">
    <property type="component" value="Unassembled WGS sequence"/>
</dbReference>
<reference evidence="5" key="1">
    <citation type="journal article" date="2014" name="Int. J. Syst. Evol. Microbiol.">
        <title>Complete genome sequence of Corynebacterium casei LMG S-19264T (=DSM 44701T), isolated from a smear-ripened cheese.</title>
        <authorList>
            <consortium name="US DOE Joint Genome Institute (JGI-PGF)"/>
            <person name="Walter F."/>
            <person name="Albersmeier A."/>
            <person name="Kalinowski J."/>
            <person name="Ruckert C."/>
        </authorList>
    </citation>
    <scope>NUCLEOTIDE SEQUENCE</scope>
    <source>
        <strain evidence="5">JCM 5069</strain>
    </source>
</reference>
<evidence type="ECO:0000259" key="4">
    <source>
        <dbReference type="Pfam" id="PF00768"/>
    </source>
</evidence>
<dbReference type="PANTHER" id="PTHR21581">
    <property type="entry name" value="D-ALANYL-D-ALANINE CARBOXYPEPTIDASE"/>
    <property type="match status" value="1"/>
</dbReference>
<dbReference type="GO" id="GO:0006508">
    <property type="term" value="P:proteolysis"/>
    <property type="evidence" value="ECO:0007669"/>
    <property type="project" value="InterPro"/>
</dbReference>
<organism evidence="5 6">
    <name type="scientific">Streptomyces sulfonofaciens</name>
    <dbReference type="NCBI Taxonomy" id="68272"/>
    <lineage>
        <taxon>Bacteria</taxon>
        <taxon>Bacillati</taxon>
        <taxon>Actinomycetota</taxon>
        <taxon>Actinomycetes</taxon>
        <taxon>Kitasatosporales</taxon>
        <taxon>Streptomycetaceae</taxon>
        <taxon>Streptomyces</taxon>
    </lineage>
</organism>
<dbReference type="Gene3D" id="3.40.710.10">
    <property type="entry name" value="DD-peptidase/beta-lactamase superfamily"/>
    <property type="match status" value="1"/>
</dbReference>
<dbReference type="SUPFAM" id="SSF56601">
    <property type="entry name" value="beta-lactamase/transpeptidase-like"/>
    <property type="match status" value="1"/>
</dbReference>
<dbReference type="GO" id="GO:0009002">
    <property type="term" value="F:serine-type D-Ala-D-Ala carboxypeptidase activity"/>
    <property type="evidence" value="ECO:0007669"/>
    <property type="project" value="InterPro"/>
</dbReference>
<keyword evidence="2" id="KW-0812">Transmembrane</keyword>
<dbReference type="InterPro" id="IPR001967">
    <property type="entry name" value="Peptidase_S11_N"/>
</dbReference>
<dbReference type="EMBL" id="BNCD01000017">
    <property type="protein sequence ID" value="GHH85232.1"/>
    <property type="molecule type" value="Genomic_DNA"/>
</dbReference>
<dbReference type="InterPro" id="IPR012338">
    <property type="entry name" value="Beta-lactam/transpept-like"/>
</dbReference>
<comment type="caution">
    <text evidence="5">The sequence shown here is derived from an EMBL/GenBank/DDBJ whole genome shotgun (WGS) entry which is preliminary data.</text>
</comment>
<keyword evidence="2" id="KW-1133">Transmembrane helix</keyword>
<evidence type="ECO:0000256" key="3">
    <source>
        <dbReference type="SAM" id="SignalP"/>
    </source>
</evidence>
<gene>
    <name evidence="5" type="ORF">GCM10018793_52430</name>
</gene>
<feature type="transmembrane region" description="Helical" evidence="2">
    <location>
        <begin position="347"/>
        <end position="371"/>
    </location>
</feature>
<keyword evidence="6" id="KW-1185">Reference proteome</keyword>
<keyword evidence="3" id="KW-0732">Signal</keyword>
<sequence>MLAAGALLLLPGPAAAAHTGAAHPMEPEPPKPRPAPPQSLLDRPGTQVRRLPGAPALPQNVSSMSWLVADARTGEVLAAHDAHRKLPPASTLKSLFALTALPRLDPATRHKVTERELAGVGEGSSLVGVEPGRTYRVADLWRGVFLRSGNDAVHVLSSMIGGQRSTVRQMQAKALELGARDTRVVTPDGYDERGQVSSAFDLAVFGRAGLADEQFARYCSTGFARFPGRRGPFAIQNTNRLLTGADGVGHYAGLIGVKNGYTTHAGNTLIAAAHRGSRTILVTVMHPEAGEGHAVYSEARSLLNWGFSAAGEVRPVGSLGTLPQRTGERRVVRAAARGSAAARARPLFSTGTLAAGGAAALLMAGWGYLALRPRSRSSA</sequence>